<dbReference type="InterPro" id="IPR000524">
    <property type="entry name" value="Tscrpt_reg_HTH_GntR"/>
</dbReference>
<feature type="compositionally biased region" description="Polar residues" evidence="4">
    <location>
        <begin position="81"/>
        <end position="92"/>
    </location>
</feature>
<dbReference type="CDD" id="cd07377">
    <property type="entry name" value="WHTH_GntR"/>
    <property type="match status" value="1"/>
</dbReference>
<organism evidence="6 7">
    <name type="scientific">Streptomyces catenulae</name>
    <dbReference type="NCBI Taxonomy" id="66875"/>
    <lineage>
        <taxon>Bacteria</taxon>
        <taxon>Bacillati</taxon>
        <taxon>Actinomycetota</taxon>
        <taxon>Actinomycetes</taxon>
        <taxon>Kitasatosporales</taxon>
        <taxon>Streptomycetaceae</taxon>
        <taxon>Streptomyces</taxon>
    </lineage>
</organism>
<dbReference type="Proteomes" id="UP001550853">
    <property type="component" value="Unassembled WGS sequence"/>
</dbReference>
<sequence>MGASGPARPAPYLRIAQLLRDRVASGEWRVGDRLPSRATLGAEFGVGDNVVRRAQEALIEEGLLEGRAGSGTFVRAPRQRGSLSRTASNGSSPAPAGFTGTWEARSIAKVPAGPATAVRLGTGHDGMCVLTTYEFLTDSRPVLLATSWEPMAVTGGSAVVLPEGGPLAGAGVFARMRHLGIVISRVVEVPRPIRLSRDQAHLLGLATGAQATLIERTHYADDGRAVETADWIVPSDLWDITYTIATPAPGTSALSVRGR</sequence>
<proteinExistence type="predicted"/>
<dbReference type="SMART" id="SM00866">
    <property type="entry name" value="UTRA"/>
    <property type="match status" value="1"/>
</dbReference>
<dbReference type="InterPro" id="IPR050679">
    <property type="entry name" value="Bact_HTH_transcr_reg"/>
</dbReference>
<feature type="region of interest" description="Disordered" evidence="4">
    <location>
        <begin position="78"/>
        <end position="98"/>
    </location>
</feature>
<evidence type="ECO:0000256" key="3">
    <source>
        <dbReference type="ARBA" id="ARBA00023163"/>
    </source>
</evidence>
<dbReference type="Pfam" id="PF07702">
    <property type="entry name" value="UTRA"/>
    <property type="match status" value="1"/>
</dbReference>
<dbReference type="Gene3D" id="3.40.1410.10">
    <property type="entry name" value="Chorismate lyase-like"/>
    <property type="match status" value="1"/>
</dbReference>
<keyword evidence="2" id="KW-0238">DNA-binding</keyword>
<feature type="domain" description="HTH gntR-type" evidence="5">
    <location>
        <begin position="9"/>
        <end position="77"/>
    </location>
</feature>
<keyword evidence="3" id="KW-0804">Transcription</keyword>
<dbReference type="Gene3D" id="1.10.10.10">
    <property type="entry name" value="Winged helix-like DNA-binding domain superfamily/Winged helix DNA-binding domain"/>
    <property type="match status" value="1"/>
</dbReference>
<dbReference type="PANTHER" id="PTHR44846:SF17">
    <property type="entry name" value="GNTR-FAMILY TRANSCRIPTIONAL REGULATOR"/>
    <property type="match status" value="1"/>
</dbReference>
<dbReference type="SMART" id="SM00345">
    <property type="entry name" value="HTH_GNTR"/>
    <property type="match status" value="1"/>
</dbReference>
<dbReference type="RefSeq" id="WP_037678786.1">
    <property type="nucleotide sequence ID" value="NZ_JBEZVI010000028.1"/>
</dbReference>
<evidence type="ECO:0000313" key="6">
    <source>
        <dbReference type="EMBL" id="MEU3713645.1"/>
    </source>
</evidence>
<dbReference type="PANTHER" id="PTHR44846">
    <property type="entry name" value="MANNOSYL-D-GLYCERATE TRANSPORT/METABOLISM SYSTEM REPRESSOR MNGR-RELATED"/>
    <property type="match status" value="1"/>
</dbReference>
<dbReference type="InterPro" id="IPR028978">
    <property type="entry name" value="Chorismate_lyase_/UTRA_dom_sf"/>
</dbReference>
<comment type="caution">
    <text evidence="6">The sequence shown here is derived from an EMBL/GenBank/DDBJ whole genome shotgun (WGS) entry which is preliminary data.</text>
</comment>
<protein>
    <submittedName>
        <fullName evidence="6">GntR family transcriptional regulator</fullName>
    </submittedName>
</protein>
<evidence type="ECO:0000259" key="5">
    <source>
        <dbReference type="PROSITE" id="PS50949"/>
    </source>
</evidence>
<name>A0ABV2Z6L1_9ACTN</name>
<gene>
    <name evidence="6" type="ORF">AB0E61_26555</name>
</gene>
<dbReference type="InterPro" id="IPR036390">
    <property type="entry name" value="WH_DNA-bd_sf"/>
</dbReference>
<dbReference type="SUPFAM" id="SSF46785">
    <property type="entry name" value="Winged helix' DNA-binding domain"/>
    <property type="match status" value="1"/>
</dbReference>
<dbReference type="EMBL" id="JBEZVI010000028">
    <property type="protein sequence ID" value="MEU3713645.1"/>
    <property type="molecule type" value="Genomic_DNA"/>
</dbReference>
<dbReference type="Pfam" id="PF00392">
    <property type="entry name" value="GntR"/>
    <property type="match status" value="1"/>
</dbReference>
<dbReference type="PROSITE" id="PS50949">
    <property type="entry name" value="HTH_GNTR"/>
    <property type="match status" value="1"/>
</dbReference>
<dbReference type="InterPro" id="IPR011663">
    <property type="entry name" value="UTRA"/>
</dbReference>
<dbReference type="SUPFAM" id="SSF64288">
    <property type="entry name" value="Chorismate lyase-like"/>
    <property type="match status" value="1"/>
</dbReference>
<dbReference type="InterPro" id="IPR036388">
    <property type="entry name" value="WH-like_DNA-bd_sf"/>
</dbReference>
<evidence type="ECO:0000256" key="4">
    <source>
        <dbReference type="SAM" id="MobiDB-lite"/>
    </source>
</evidence>
<evidence type="ECO:0000256" key="1">
    <source>
        <dbReference type="ARBA" id="ARBA00023015"/>
    </source>
</evidence>
<reference evidence="6 7" key="1">
    <citation type="submission" date="2024-06" db="EMBL/GenBank/DDBJ databases">
        <title>The Natural Products Discovery Center: Release of the First 8490 Sequenced Strains for Exploring Actinobacteria Biosynthetic Diversity.</title>
        <authorList>
            <person name="Kalkreuter E."/>
            <person name="Kautsar S.A."/>
            <person name="Yang D."/>
            <person name="Bader C.D."/>
            <person name="Teijaro C.N."/>
            <person name="Fluegel L."/>
            <person name="Davis C.M."/>
            <person name="Simpson J.R."/>
            <person name="Lauterbach L."/>
            <person name="Steele A.D."/>
            <person name="Gui C."/>
            <person name="Meng S."/>
            <person name="Li G."/>
            <person name="Viehrig K."/>
            <person name="Ye F."/>
            <person name="Su P."/>
            <person name="Kiefer A.F."/>
            <person name="Nichols A."/>
            <person name="Cepeda A.J."/>
            <person name="Yan W."/>
            <person name="Fan B."/>
            <person name="Jiang Y."/>
            <person name="Adhikari A."/>
            <person name="Zheng C.-J."/>
            <person name="Schuster L."/>
            <person name="Cowan T.M."/>
            <person name="Smanski M.J."/>
            <person name="Chevrette M.G."/>
            <person name="De Carvalho L.P.S."/>
            <person name="Shen B."/>
        </authorList>
    </citation>
    <scope>NUCLEOTIDE SEQUENCE [LARGE SCALE GENOMIC DNA]</scope>
    <source>
        <strain evidence="6 7">NPDC033039</strain>
    </source>
</reference>
<keyword evidence="1" id="KW-0805">Transcription regulation</keyword>
<accession>A0ABV2Z6L1</accession>
<evidence type="ECO:0000313" key="7">
    <source>
        <dbReference type="Proteomes" id="UP001550853"/>
    </source>
</evidence>
<evidence type="ECO:0000256" key="2">
    <source>
        <dbReference type="ARBA" id="ARBA00023125"/>
    </source>
</evidence>
<keyword evidence="7" id="KW-1185">Reference proteome</keyword>